<dbReference type="EMBL" id="QNUL01000012">
    <property type="protein sequence ID" value="REA60143.1"/>
    <property type="molecule type" value="Genomic_DNA"/>
</dbReference>
<dbReference type="AlphaFoldDB" id="A0A3D8Y9K2"/>
<accession>A0A3D8Y9K2</accession>
<organism evidence="3 4">
    <name type="scientific">Dyadobacter luteus</name>
    <dbReference type="NCBI Taxonomy" id="2259619"/>
    <lineage>
        <taxon>Bacteria</taxon>
        <taxon>Pseudomonadati</taxon>
        <taxon>Bacteroidota</taxon>
        <taxon>Cytophagia</taxon>
        <taxon>Cytophagales</taxon>
        <taxon>Spirosomataceae</taxon>
        <taxon>Dyadobacter</taxon>
    </lineage>
</organism>
<evidence type="ECO:0000313" key="4">
    <source>
        <dbReference type="Proteomes" id="UP000256373"/>
    </source>
</evidence>
<dbReference type="Pfam" id="PF20243">
    <property type="entry name" value="MbnP"/>
    <property type="match status" value="1"/>
</dbReference>
<reference evidence="3 4" key="1">
    <citation type="submission" date="2018-07" db="EMBL/GenBank/DDBJ databases">
        <title>Dyadobacter roseus sp. nov., isolated from rose rhizosphere soil.</title>
        <authorList>
            <person name="Chen L."/>
        </authorList>
    </citation>
    <scope>NUCLEOTIDE SEQUENCE [LARGE SCALE GENOMIC DNA]</scope>
    <source>
        <strain evidence="3 4">RS19</strain>
    </source>
</reference>
<name>A0A3D8Y9K2_9BACT</name>
<keyword evidence="1" id="KW-0732">Signal</keyword>
<feature type="signal peptide" evidence="1">
    <location>
        <begin position="1"/>
        <end position="20"/>
    </location>
</feature>
<feature type="domain" description="Copper-binding protein MbnP-like" evidence="2">
    <location>
        <begin position="32"/>
        <end position="234"/>
    </location>
</feature>
<dbReference type="OrthoDB" id="1422031at2"/>
<dbReference type="PROSITE" id="PS51257">
    <property type="entry name" value="PROKAR_LIPOPROTEIN"/>
    <property type="match status" value="1"/>
</dbReference>
<dbReference type="InterPro" id="IPR046863">
    <property type="entry name" value="MbnP-like_dom"/>
</dbReference>
<feature type="chain" id="PRO_5017622403" description="Copper-binding protein MbnP-like domain-containing protein" evidence="1">
    <location>
        <begin position="21"/>
        <end position="263"/>
    </location>
</feature>
<evidence type="ECO:0000313" key="3">
    <source>
        <dbReference type="EMBL" id="REA60143.1"/>
    </source>
</evidence>
<evidence type="ECO:0000256" key="1">
    <source>
        <dbReference type="SAM" id="SignalP"/>
    </source>
</evidence>
<gene>
    <name evidence="3" type="ORF">DSL64_15835</name>
</gene>
<evidence type="ECO:0000259" key="2">
    <source>
        <dbReference type="Pfam" id="PF20243"/>
    </source>
</evidence>
<dbReference type="Proteomes" id="UP000256373">
    <property type="component" value="Unassembled WGS sequence"/>
</dbReference>
<comment type="caution">
    <text evidence="3">The sequence shown here is derived from an EMBL/GenBank/DDBJ whole genome shotgun (WGS) entry which is preliminary data.</text>
</comment>
<dbReference type="RefSeq" id="WP_115831888.1">
    <property type="nucleotide sequence ID" value="NZ_QNUL01000012.1"/>
</dbReference>
<protein>
    <recommendedName>
        <fullName evidence="2">Copper-binding protein MbnP-like domain-containing protein</fullName>
    </recommendedName>
</protein>
<proteinExistence type="predicted"/>
<sequence>MNRIFIFALAAALFSSCSNDDDTQIVTPATSGDMAITLDARVGSEDFALDKDFVMGTQTLNFKKLRYWVSNMILVDTKGTEYKVPDSYYLMEEVGDLDLSNTISSKLTYPANKRETISLKNVPAGEYKTIKFSIGVDSKYNDNLSLKAGELTIANGMSNLSWMWHSSYLFTSVGGTVKNGSTSKAFTTETGLNTNYKTVSIDLPAPINSSTSKGVVLNLDVTKIFDGIDVMTNPAINAMTAPLMSTVSTNYATKAIIFGSEAK</sequence>
<keyword evidence="4" id="KW-1185">Reference proteome</keyword>